<comment type="caution">
    <text evidence="2">The sequence shown here is derived from an EMBL/GenBank/DDBJ whole genome shotgun (WGS) entry which is preliminary data.</text>
</comment>
<name>A0A080M6M9_9PROT</name>
<feature type="compositionally biased region" description="Polar residues" evidence="1">
    <location>
        <begin position="116"/>
        <end position="131"/>
    </location>
</feature>
<reference evidence="2 3" key="1">
    <citation type="submission" date="2014-02" db="EMBL/GenBank/DDBJ databases">
        <title>Expanding our view of genomic diversity in Candidatus Accumulibacter clades.</title>
        <authorList>
            <person name="Skennerton C.T."/>
            <person name="Barr J.J."/>
            <person name="Slater F.R."/>
            <person name="Bond P.L."/>
            <person name="Tyson G.W."/>
        </authorList>
    </citation>
    <scope>NUCLEOTIDE SEQUENCE [LARGE SCALE GENOMIC DNA]</scope>
    <source>
        <strain evidence="3">BA-91</strain>
    </source>
</reference>
<feature type="compositionally biased region" description="Polar residues" evidence="1">
    <location>
        <begin position="199"/>
        <end position="208"/>
    </location>
</feature>
<feature type="region of interest" description="Disordered" evidence="1">
    <location>
        <begin position="112"/>
        <end position="151"/>
    </location>
</feature>
<evidence type="ECO:0000256" key="1">
    <source>
        <dbReference type="SAM" id="MobiDB-lite"/>
    </source>
</evidence>
<gene>
    <name evidence="2" type="ORF">AW09_002030</name>
</gene>
<sequence>MVESRGVEVGVGRAWQRPAPDFPSRRVDAHDGIQSAVSDPGRTVRTNDHPVRGRAFPQSDLFDLAVRRVDPAKRALPLRRVPDRAAWFRVGRHVVWPCSARQLEVAHLRSLRAGSENKTGPNKTGQPSSQVIHPDHHRRPRSVQARSRDAAGMTCTRKIGNAVLRQRVSLSTANAVNRKTSRFSRAAVYIELNELPASTHASAGQSGAMQPRKGQAFPATEVDEKGVRNGKESTDRGN</sequence>
<accession>A0A080M6M9</accession>
<evidence type="ECO:0000313" key="3">
    <source>
        <dbReference type="Proteomes" id="UP000020077"/>
    </source>
</evidence>
<dbReference type="AlphaFoldDB" id="A0A080M6M9"/>
<feature type="compositionally biased region" description="Basic and acidic residues" evidence="1">
    <location>
        <begin position="222"/>
        <end position="238"/>
    </location>
</feature>
<protein>
    <submittedName>
        <fullName evidence="2">Uncharacterized protein</fullName>
    </submittedName>
</protein>
<dbReference type="EMBL" id="JDVG02000338">
    <property type="protein sequence ID" value="KFB72764.1"/>
    <property type="molecule type" value="Genomic_DNA"/>
</dbReference>
<proteinExistence type="predicted"/>
<dbReference type="Proteomes" id="UP000020077">
    <property type="component" value="Unassembled WGS sequence"/>
</dbReference>
<feature type="region of interest" description="Disordered" evidence="1">
    <location>
        <begin position="199"/>
        <end position="238"/>
    </location>
</feature>
<organism evidence="2 3">
    <name type="scientific">Candidatus Accumulibacter phosphatis</name>
    <dbReference type="NCBI Taxonomy" id="327160"/>
    <lineage>
        <taxon>Bacteria</taxon>
        <taxon>Pseudomonadati</taxon>
        <taxon>Pseudomonadota</taxon>
        <taxon>Betaproteobacteria</taxon>
        <taxon>Candidatus Accumulibacter</taxon>
    </lineage>
</organism>
<evidence type="ECO:0000313" key="2">
    <source>
        <dbReference type="EMBL" id="KFB72764.1"/>
    </source>
</evidence>